<evidence type="ECO:0000313" key="2">
    <source>
        <dbReference type="EMBL" id="KAE8386684.1"/>
    </source>
</evidence>
<name>A0A5N7BXX4_PETAA</name>
<feature type="region of interest" description="Disordered" evidence="1">
    <location>
        <begin position="57"/>
        <end position="134"/>
    </location>
</feature>
<protein>
    <recommendedName>
        <fullName evidence="3">mRNA stability protein</fullName>
    </recommendedName>
</protein>
<evidence type="ECO:0000256" key="1">
    <source>
        <dbReference type="SAM" id="MobiDB-lite"/>
    </source>
</evidence>
<dbReference type="AlphaFoldDB" id="A0A5N7BXX4"/>
<dbReference type="OrthoDB" id="5949865at2759"/>
<organism evidence="2">
    <name type="scientific">Petromyces alliaceus</name>
    <name type="common">Aspergillus alliaceus</name>
    <dbReference type="NCBI Taxonomy" id="209559"/>
    <lineage>
        <taxon>Eukaryota</taxon>
        <taxon>Fungi</taxon>
        <taxon>Dikarya</taxon>
        <taxon>Ascomycota</taxon>
        <taxon>Pezizomycotina</taxon>
        <taxon>Eurotiomycetes</taxon>
        <taxon>Eurotiomycetidae</taxon>
        <taxon>Eurotiales</taxon>
        <taxon>Aspergillaceae</taxon>
        <taxon>Aspergillus</taxon>
        <taxon>Aspergillus subgen. Circumdati</taxon>
    </lineage>
</organism>
<dbReference type="Proteomes" id="UP000326877">
    <property type="component" value="Unassembled WGS sequence"/>
</dbReference>
<feature type="compositionally biased region" description="Basic and acidic residues" evidence="1">
    <location>
        <begin position="1"/>
        <end position="18"/>
    </location>
</feature>
<accession>A0A5N7BXX4</accession>
<evidence type="ECO:0008006" key="3">
    <source>
        <dbReference type="Google" id="ProtNLM"/>
    </source>
</evidence>
<feature type="region of interest" description="Disordered" evidence="1">
    <location>
        <begin position="1"/>
        <end position="20"/>
    </location>
</feature>
<reference evidence="2" key="1">
    <citation type="submission" date="2019-04" db="EMBL/GenBank/DDBJ databases">
        <title>Friends and foes A comparative genomics studyof 23 Aspergillus species from section Flavi.</title>
        <authorList>
            <consortium name="DOE Joint Genome Institute"/>
            <person name="Kjaerbolling I."/>
            <person name="Vesth T."/>
            <person name="Frisvad J.C."/>
            <person name="Nybo J.L."/>
            <person name="Theobald S."/>
            <person name="Kildgaard S."/>
            <person name="Isbrandt T."/>
            <person name="Kuo A."/>
            <person name="Sato A."/>
            <person name="Lyhne E.K."/>
            <person name="Kogle M.E."/>
            <person name="Wiebenga A."/>
            <person name="Kun R.S."/>
            <person name="Lubbers R.J."/>
            <person name="Makela M.R."/>
            <person name="Barry K."/>
            <person name="Chovatia M."/>
            <person name="Clum A."/>
            <person name="Daum C."/>
            <person name="Haridas S."/>
            <person name="He G."/>
            <person name="LaButti K."/>
            <person name="Lipzen A."/>
            <person name="Mondo S."/>
            <person name="Riley R."/>
            <person name="Salamov A."/>
            <person name="Simmons B.A."/>
            <person name="Magnuson J.K."/>
            <person name="Henrissat B."/>
            <person name="Mortensen U.H."/>
            <person name="Larsen T.O."/>
            <person name="Devries R.P."/>
            <person name="Grigoriev I.V."/>
            <person name="Machida M."/>
            <person name="Baker S.E."/>
            <person name="Andersen M.R."/>
        </authorList>
    </citation>
    <scope>NUCLEOTIDE SEQUENCE [LARGE SCALE GENOMIC DNA]</scope>
    <source>
        <strain evidence="2">IBT 14317</strain>
    </source>
</reference>
<feature type="compositionally biased region" description="Polar residues" evidence="1">
    <location>
        <begin position="113"/>
        <end position="134"/>
    </location>
</feature>
<feature type="compositionally biased region" description="Polar residues" evidence="1">
    <location>
        <begin position="73"/>
        <end position="87"/>
    </location>
</feature>
<feature type="compositionally biased region" description="Polar residues" evidence="1">
    <location>
        <begin position="95"/>
        <end position="106"/>
    </location>
</feature>
<gene>
    <name evidence="2" type="ORF">BDV23DRAFT_162849</name>
</gene>
<sequence length="134" mass="14802">MEDRNPDSEPLSEREKHLLSTYERLPRRGLFRYKSNDRTYFGSGDLAFSATSSVTDNGAIQAGAGHPVRESSSHTYASVPSTSNVSSHAIDELQNKNYSPETTSRSCYRYTETGHSSSSDMGERGQTSGNEKQI</sequence>
<proteinExistence type="predicted"/>
<dbReference type="EMBL" id="ML735307">
    <property type="protein sequence ID" value="KAE8386684.1"/>
    <property type="molecule type" value="Genomic_DNA"/>
</dbReference>